<dbReference type="AlphaFoldDB" id="A0A1N6ZHX0"/>
<organism evidence="1 2">
    <name type="scientific">Microbispora rosea</name>
    <dbReference type="NCBI Taxonomy" id="58117"/>
    <lineage>
        <taxon>Bacteria</taxon>
        <taxon>Bacillati</taxon>
        <taxon>Actinomycetota</taxon>
        <taxon>Actinomycetes</taxon>
        <taxon>Streptosporangiales</taxon>
        <taxon>Streptosporangiaceae</taxon>
        <taxon>Microbispora</taxon>
    </lineage>
</organism>
<accession>A0A1N6ZHX0</accession>
<name>A0A1N6ZHX0_9ACTN</name>
<reference evidence="2" key="1">
    <citation type="submission" date="2017-01" db="EMBL/GenBank/DDBJ databases">
        <authorList>
            <person name="Varghese N."/>
            <person name="Submissions S."/>
        </authorList>
    </citation>
    <scope>NUCLEOTIDE SEQUENCE [LARGE SCALE GENOMIC DNA]</scope>
    <source>
        <strain evidence="2">ATCC 12950</strain>
    </source>
</reference>
<keyword evidence="2" id="KW-1185">Reference proteome</keyword>
<dbReference type="Proteomes" id="UP000186096">
    <property type="component" value="Unassembled WGS sequence"/>
</dbReference>
<evidence type="ECO:0000313" key="1">
    <source>
        <dbReference type="EMBL" id="SIR26331.1"/>
    </source>
</evidence>
<protein>
    <submittedName>
        <fullName evidence="1">Uncharacterized protein</fullName>
    </submittedName>
</protein>
<dbReference type="OrthoDB" id="3527508at2"/>
<evidence type="ECO:0000313" key="2">
    <source>
        <dbReference type="Proteomes" id="UP000186096"/>
    </source>
</evidence>
<sequence length="211" mass="22579">MNALTGMWQNVPAASRDDLAGARRRLLDGMQARPALTTSRRRVVTAPRLLVAAGVAAAAVTAPLVAGGGTPAYAVTENPDGTITVALNEMRDPEGLRADLLTAGVTADVSFLAPHTRCADSRFEGADPSYGSRGHTEAQLRKGVEQWRSFAATQVVDVREIRIRPEFIRPGETLVLEFRDNQDARRPWRLGAWLAKAGSPVKPCTPVADAG</sequence>
<proteinExistence type="predicted"/>
<dbReference type="RefSeq" id="WP_076434666.1">
    <property type="nucleotide sequence ID" value="NZ_FTNI01000007.1"/>
</dbReference>
<gene>
    <name evidence="1" type="ORF">SAMN05421833_107146</name>
</gene>
<dbReference type="STRING" id="58117.SAMN05421833_107146"/>
<dbReference type="EMBL" id="FTNI01000007">
    <property type="protein sequence ID" value="SIR26331.1"/>
    <property type="molecule type" value="Genomic_DNA"/>
</dbReference>